<evidence type="ECO:0000313" key="2">
    <source>
        <dbReference type="EMBL" id="MFC4617827.1"/>
    </source>
</evidence>
<accession>A0ABV9GHT1</accession>
<dbReference type="EMBL" id="JBHSFW010000001">
    <property type="protein sequence ID" value="MFC4617827.1"/>
    <property type="molecule type" value="Genomic_DNA"/>
</dbReference>
<dbReference type="Proteomes" id="UP001596022">
    <property type="component" value="Unassembled WGS sequence"/>
</dbReference>
<reference evidence="3" key="1">
    <citation type="journal article" date="2019" name="Int. J. Syst. Evol. Microbiol.">
        <title>The Global Catalogue of Microorganisms (GCM) 10K type strain sequencing project: providing services to taxonomists for standard genome sequencing and annotation.</title>
        <authorList>
            <consortium name="The Broad Institute Genomics Platform"/>
            <consortium name="The Broad Institute Genome Sequencing Center for Infectious Disease"/>
            <person name="Wu L."/>
            <person name="Ma J."/>
        </authorList>
    </citation>
    <scope>NUCLEOTIDE SEQUENCE [LARGE SCALE GENOMIC DNA]</scope>
    <source>
        <strain evidence="3">CGMCC 1.16306</strain>
    </source>
</reference>
<sequence length="71" mass="8167">MPSKNLSRIEKWILRLLKMHFVLLVFAQILAHYKAILPYINKAVRYEGVAQTVSPKAVKNRGTGFGHMVSW</sequence>
<keyword evidence="1" id="KW-0472">Membrane</keyword>
<dbReference type="RefSeq" id="WP_376844849.1">
    <property type="nucleotide sequence ID" value="NZ_JBHSFW010000001.1"/>
</dbReference>
<feature type="transmembrane region" description="Helical" evidence="1">
    <location>
        <begin position="12"/>
        <end position="31"/>
    </location>
</feature>
<keyword evidence="3" id="KW-1185">Reference proteome</keyword>
<keyword evidence="1" id="KW-1133">Transmembrane helix</keyword>
<evidence type="ECO:0000256" key="1">
    <source>
        <dbReference type="SAM" id="Phobius"/>
    </source>
</evidence>
<dbReference type="InterPro" id="IPR035281">
    <property type="entry name" value="DUF5359"/>
</dbReference>
<gene>
    <name evidence="2" type="ORF">ACFO4N_03685</name>
</gene>
<dbReference type="Pfam" id="PF17313">
    <property type="entry name" value="DUF5359"/>
    <property type="match status" value="1"/>
</dbReference>
<organism evidence="2 3">
    <name type="scientific">Camelliibacillus cellulosilyticus</name>
    <dbReference type="NCBI Taxonomy" id="2174486"/>
    <lineage>
        <taxon>Bacteria</taxon>
        <taxon>Bacillati</taxon>
        <taxon>Bacillota</taxon>
        <taxon>Bacilli</taxon>
        <taxon>Bacillales</taxon>
        <taxon>Sporolactobacillaceae</taxon>
        <taxon>Camelliibacillus</taxon>
    </lineage>
</organism>
<proteinExistence type="predicted"/>
<name>A0ABV9GHT1_9BACL</name>
<protein>
    <submittedName>
        <fullName evidence="2">DUF5359 family protein</fullName>
    </submittedName>
</protein>
<comment type="caution">
    <text evidence="2">The sequence shown here is derived from an EMBL/GenBank/DDBJ whole genome shotgun (WGS) entry which is preliminary data.</text>
</comment>
<keyword evidence="1" id="KW-0812">Transmembrane</keyword>
<evidence type="ECO:0000313" key="3">
    <source>
        <dbReference type="Proteomes" id="UP001596022"/>
    </source>
</evidence>